<keyword evidence="5" id="KW-0175">Coiled coil</keyword>
<dbReference type="AlphaFoldDB" id="A0AA88GPF8"/>
<evidence type="ECO:0000313" key="8">
    <source>
        <dbReference type="EMBL" id="KAG2382077.1"/>
    </source>
</evidence>
<feature type="zinc finger region" description="TRAF-type" evidence="4">
    <location>
        <begin position="94"/>
        <end position="147"/>
    </location>
</feature>
<reference evidence="8 9" key="1">
    <citation type="journal article" date="2018" name="BMC Genomics">
        <title>The genome of Naegleria lovaniensis, the basis for a comparative approach to unravel pathogenicity factors of the human pathogenic amoeba N. fowleri.</title>
        <authorList>
            <person name="Liechti N."/>
            <person name="Schurch N."/>
            <person name="Bruggmann R."/>
            <person name="Wittwer M."/>
        </authorList>
    </citation>
    <scope>NUCLEOTIDE SEQUENCE [LARGE SCALE GENOMIC DNA]</scope>
    <source>
        <strain evidence="8 9">ATCC 30569</strain>
    </source>
</reference>
<feature type="domain" description="RING-type" evidence="6">
    <location>
        <begin position="32"/>
        <end position="71"/>
    </location>
</feature>
<dbReference type="Proteomes" id="UP000816034">
    <property type="component" value="Unassembled WGS sequence"/>
</dbReference>
<accession>A0AA88GPF8</accession>
<keyword evidence="1 4" id="KW-0479">Metal-binding</keyword>
<dbReference type="PROSITE" id="PS50145">
    <property type="entry name" value="ZF_TRAF"/>
    <property type="match status" value="1"/>
</dbReference>
<keyword evidence="9" id="KW-1185">Reference proteome</keyword>
<dbReference type="Gene3D" id="3.30.40.10">
    <property type="entry name" value="Zinc/RING finger domain, C3HC4 (zinc finger)"/>
    <property type="match status" value="2"/>
</dbReference>
<protein>
    <recommendedName>
        <fullName evidence="10">RING-type domain-containing protein</fullName>
    </recommendedName>
</protein>
<evidence type="ECO:0000256" key="3">
    <source>
        <dbReference type="ARBA" id="ARBA00022833"/>
    </source>
</evidence>
<dbReference type="InterPro" id="IPR013083">
    <property type="entry name" value="Znf_RING/FYVE/PHD"/>
</dbReference>
<feature type="domain" description="TRAF-type" evidence="7">
    <location>
        <begin position="94"/>
        <end position="147"/>
    </location>
</feature>
<comment type="caution">
    <text evidence="8">The sequence shown here is derived from an EMBL/GenBank/DDBJ whole genome shotgun (WGS) entry which is preliminary data.</text>
</comment>
<name>A0AA88GPF8_NAELO</name>
<dbReference type="InterPro" id="IPR001841">
    <property type="entry name" value="Znf_RING"/>
</dbReference>
<dbReference type="EMBL" id="PYSW02000025">
    <property type="protein sequence ID" value="KAG2382077.1"/>
    <property type="molecule type" value="Genomic_DNA"/>
</dbReference>
<evidence type="ECO:0000256" key="1">
    <source>
        <dbReference type="ARBA" id="ARBA00022723"/>
    </source>
</evidence>
<dbReference type="SUPFAM" id="SSF49599">
    <property type="entry name" value="TRAF domain-like"/>
    <property type="match status" value="1"/>
</dbReference>
<sequence length="677" mass="76297">MMTFSSTRSVPKECVLLSSKGVMEELGSTLKCGLCSDFIENNRECLKCNALFCNACLGQWMKEYKSCPNCKVAVASCEEGFVFNSVVHRLVNNLEVMCPNANKGCTNPVVKRSDYWCHVERECKGRTVQCPNCKFGCNFDGTALELETHLVDECLFEKELVKNYIANFSGDQSNYAKVNELLSADNLQLQRDIEAVTKRLEMTAQDLQNQKEQNVQLVKQKEALQQQIQQLKEQMLQQDKIIQQLQMQLQQIMVPPQIVQPLVQQIPPTTNTEFKEFLPPPPPYSPSPNMSYIQPPPMVVLPPKNLDSTVKQFGPNSKVGKPTNTEVNGWEAVLEVDDSITVGDNVKGFTKHGNVEKKFSGFIRNGVMDVNVDWSDGRRAKYFANNVELISGAPIRLAFVIVAVGKQGGAVGDEGLNSTVAFRFKIKKNVTSQDHVKSLVRGVLYGLIAGDHNHGPQAMGIIVAKQLVQLQQEQLPSNSVDTASSTRVFLDHPHSLLNNIFSDYLIWYYHKHVGWDDTGQIGKLIFSSFPLLKSTNSNNNYFQTHDSVKEQYLEKIIQSAKIDQDLNGQTGGVNPAHRNVILSMFRGWSSMDELLQLAQMETRMTHYSWFAVEVSMLQNYICRRWIESAALSSLDSTNQNEIQMVPPLSIVTICKTLWNNFKISTISHNEKVFQKNY</sequence>
<evidence type="ECO:0000259" key="6">
    <source>
        <dbReference type="PROSITE" id="PS50089"/>
    </source>
</evidence>
<evidence type="ECO:0008006" key="10">
    <source>
        <dbReference type="Google" id="ProtNLM"/>
    </source>
</evidence>
<keyword evidence="3 4" id="KW-0862">Zinc</keyword>
<dbReference type="GO" id="GO:0008270">
    <property type="term" value="F:zinc ion binding"/>
    <property type="evidence" value="ECO:0007669"/>
    <property type="project" value="UniProtKB-KW"/>
</dbReference>
<organism evidence="8 9">
    <name type="scientific">Naegleria lovaniensis</name>
    <name type="common">Amoeba</name>
    <dbReference type="NCBI Taxonomy" id="51637"/>
    <lineage>
        <taxon>Eukaryota</taxon>
        <taxon>Discoba</taxon>
        <taxon>Heterolobosea</taxon>
        <taxon>Tetramitia</taxon>
        <taxon>Eutetramitia</taxon>
        <taxon>Vahlkampfiidae</taxon>
        <taxon>Naegleria</taxon>
    </lineage>
</organism>
<dbReference type="PROSITE" id="PS50089">
    <property type="entry name" value="ZF_RING_2"/>
    <property type="match status" value="1"/>
</dbReference>
<evidence type="ECO:0000313" key="9">
    <source>
        <dbReference type="Proteomes" id="UP000816034"/>
    </source>
</evidence>
<gene>
    <name evidence="8" type="ORF">C9374_005869</name>
</gene>
<evidence type="ECO:0000256" key="2">
    <source>
        <dbReference type="ARBA" id="ARBA00022771"/>
    </source>
</evidence>
<evidence type="ECO:0000256" key="5">
    <source>
        <dbReference type="SAM" id="Coils"/>
    </source>
</evidence>
<dbReference type="GeneID" id="68098324"/>
<evidence type="ECO:0000259" key="7">
    <source>
        <dbReference type="PROSITE" id="PS50145"/>
    </source>
</evidence>
<dbReference type="InterPro" id="IPR001293">
    <property type="entry name" value="Znf_TRAF"/>
</dbReference>
<keyword evidence="2 4" id="KW-0863">Zinc-finger</keyword>
<dbReference type="SUPFAM" id="SSF57850">
    <property type="entry name" value="RING/U-box"/>
    <property type="match status" value="1"/>
</dbReference>
<evidence type="ECO:0000256" key="4">
    <source>
        <dbReference type="PROSITE-ProRule" id="PRU00207"/>
    </source>
</evidence>
<proteinExistence type="predicted"/>
<feature type="coiled-coil region" evidence="5">
    <location>
        <begin position="179"/>
        <end position="248"/>
    </location>
</feature>
<dbReference type="RefSeq" id="XP_044547756.1">
    <property type="nucleotide sequence ID" value="XM_044695666.1"/>
</dbReference>